<dbReference type="EMBL" id="BARS01055773">
    <property type="protein sequence ID" value="GAG48848.1"/>
    <property type="molecule type" value="Genomic_DNA"/>
</dbReference>
<dbReference type="SUPFAM" id="SSF52540">
    <property type="entry name" value="P-loop containing nucleoside triphosphate hydrolases"/>
    <property type="match status" value="1"/>
</dbReference>
<reference evidence="6" key="1">
    <citation type="journal article" date="2014" name="Front. Microbiol.">
        <title>High frequency of phylogenetically diverse reductive dehalogenase-homologous genes in deep subseafloor sedimentary metagenomes.</title>
        <authorList>
            <person name="Kawai M."/>
            <person name="Futagami T."/>
            <person name="Toyoda A."/>
            <person name="Takaki Y."/>
            <person name="Nishi S."/>
            <person name="Hori S."/>
            <person name="Arai W."/>
            <person name="Tsubouchi T."/>
            <person name="Morono Y."/>
            <person name="Uchiyama I."/>
            <person name="Ito T."/>
            <person name="Fujiyama A."/>
            <person name="Inagaki F."/>
            <person name="Takami H."/>
        </authorList>
    </citation>
    <scope>NUCLEOTIDE SEQUENCE</scope>
    <source>
        <strain evidence="6">Expedition CK06-06</strain>
    </source>
</reference>
<keyword evidence="4" id="KW-0658">Purine biosynthesis</keyword>
<name>X0YJV5_9ZZZZ</name>
<keyword evidence="1" id="KW-0436">Ligase</keyword>
<dbReference type="GO" id="GO:0006164">
    <property type="term" value="P:purine nucleotide biosynthetic process"/>
    <property type="evidence" value="ECO:0007669"/>
    <property type="project" value="UniProtKB-KW"/>
</dbReference>
<evidence type="ECO:0000256" key="1">
    <source>
        <dbReference type="ARBA" id="ARBA00022598"/>
    </source>
</evidence>
<feature type="non-terminal residue" evidence="6">
    <location>
        <position position="196"/>
    </location>
</feature>
<evidence type="ECO:0000256" key="2">
    <source>
        <dbReference type="ARBA" id="ARBA00022723"/>
    </source>
</evidence>
<dbReference type="InterPro" id="IPR042110">
    <property type="entry name" value="Adenylosuccinate_synth_dom2"/>
</dbReference>
<dbReference type="Pfam" id="PF00709">
    <property type="entry name" value="Adenylsucc_synt"/>
    <property type="match status" value="1"/>
</dbReference>
<dbReference type="AlphaFoldDB" id="X0YJV5"/>
<keyword evidence="3" id="KW-0547">Nucleotide-binding</keyword>
<comment type="caution">
    <text evidence="6">The sequence shown here is derived from an EMBL/GenBank/DDBJ whole genome shotgun (WGS) entry which is preliminary data.</text>
</comment>
<proteinExistence type="predicted"/>
<dbReference type="InterPro" id="IPR001114">
    <property type="entry name" value="Adenylosuccinate_synthetase"/>
</dbReference>
<dbReference type="GO" id="GO:0000166">
    <property type="term" value="F:nucleotide binding"/>
    <property type="evidence" value="ECO:0007669"/>
    <property type="project" value="UniProtKB-KW"/>
</dbReference>
<dbReference type="InterPro" id="IPR042109">
    <property type="entry name" value="Adenylosuccinate_synth_dom1"/>
</dbReference>
<keyword evidence="2" id="KW-0479">Metal-binding</keyword>
<sequence>RGFKKLRVYAHPQARITTPFDMMINTDLETSRTQHKHGSCGAGIYETIKRNKECITFEVKDLFHPGLKDSEVLVRRIRDESGVSRLKELSLTDPSYFHDEGLLQRYMDDLKLMKERIVPMRWSDLSQWNGNLVFEGAQGLQLCEMNVKDMPYLTPSMPGIKNTLPMITERGAKRVDVYYVSRTYITRHGPGPMPHE</sequence>
<dbReference type="GO" id="GO:0004019">
    <property type="term" value="F:adenylosuccinate synthase activity"/>
    <property type="evidence" value="ECO:0007669"/>
    <property type="project" value="InterPro"/>
</dbReference>
<feature type="non-terminal residue" evidence="6">
    <location>
        <position position="1"/>
    </location>
</feature>
<dbReference type="GO" id="GO:0046872">
    <property type="term" value="F:metal ion binding"/>
    <property type="evidence" value="ECO:0007669"/>
    <property type="project" value="UniProtKB-KW"/>
</dbReference>
<evidence type="ECO:0000256" key="3">
    <source>
        <dbReference type="ARBA" id="ARBA00022741"/>
    </source>
</evidence>
<evidence type="ECO:0000256" key="4">
    <source>
        <dbReference type="ARBA" id="ARBA00022755"/>
    </source>
</evidence>
<accession>X0YJV5</accession>
<dbReference type="Gene3D" id="3.40.440.10">
    <property type="entry name" value="Adenylosuccinate Synthetase, subunit A, domain 1"/>
    <property type="match status" value="1"/>
</dbReference>
<organism evidence="6">
    <name type="scientific">marine sediment metagenome</name>
    <dbReference type="NCBI Taxonomy" id="412755"/>
    <lineage>
        <taxon>unclassified sequences</taxon>
        <taxon>metagenomes</taxon>
        <taxon>ecological metagenomes</taxon>
    </lineage>
</organism>
<evidence type="ECO:0000256" key="5">
    <source>
        <dbReference type="ARBA" id="ARBA00022842"/>
    </source>
</evidence>
<dbReference type="Gene3D" id="1.10.300.10">
    <property type="entry name" value="Adenylosuccinate Synthetase, subunit A, domain 2"/>
    <property type="match status" value="1"/>
</dbReference>
<evidence type="ECO:0000313" key="6">
    <source>
        <dbReference type="EMBL" id="GAG48848.1"/>
    </source>
</evidence>
<gene>
    <name evidence="6" type="ORF">S01H1_82292</name>
</gene>
<dbReference type="InterPro" id="IPR027417">
    <property type="entry name" value="P-loop_NTPase"/>
</dbReference>
<keyword evidence="5" id="KW-0460">Magnesium</keyword>
<protein>
    <submittedName>
        <fullName evidence="6">Uncharacterized protein</fullName>
    </submittedName>
</protein>